<name>A0A6A6QSD8_9PEZI</name>
<accession>A0A6A6QSD8</accession>
<dbReference type="EMBL" id="MU004189">
    <property type="protein sequence ID" value="KAF2495305.1"/>
    <property type="molecule type" value="Genomic_DNA"/>
</dbReference>
<dbReference type="OrthoDB" id="4738706at2759"/>
<dbReference type="PANTHER" id="PTHR38166:SF1">
    <property type="entry name" value="C2H2-TYPE DOMAIN-CONTAINING PROTEIN"/>
    <property type="match status" value="1"/>
</dbReference>
<evidence type="ECO:0000256" key="1">
    <source>
        <dbReference type="SAM" id="MobiDB-lite"/>
    </source>
</evidence>
<evidence type="ECO:0008006" key="4">
    <source>
        <dbReference type="Google" id="ProtNLM"/>
    </source>
</evidence>
<gene>
    <name evidence="2" type="ORF">BU16DRAFT_386157</name>
</gene>
<feature type="compositionally biased region" description="Basic and acidic residues" evidence="1">
    <location>
        <begin position="336"/>
        <end position="349"/>
    </location>
</feature>
<dbReference type="PANTHER" id="PTHR38166">
    <property type="entry name" value="C2H2-TYPE DOMAIN-CONTAINING PROTEIN-RELATED"/>
    <property type="match status" value="1"/>
</dbReference>
<feature type="region of interest" description="Disordered" evidence="1">
    <location>
        <begin position="90"/>
        <end position="109"/>
    </location>
</feature>
<evidence type="ECO:0000313" key="3">
    <source>
        <dbReference type="Proteomes" id="UP000799750"/>
    </source>
</evidence>
<feature type="compositionally biased region" description="Polar residues" evidence="1">
    <location>
        <begin position="240"/>
        <end position="250"/>
    </location>
</feature>
<evidence type="ECO:0000313" key="2">
    <source>
        <dbReference type="EMBL" id="KAF2495305.1"/>
    </source>
</evidence>
<organism evidence="2 3">
    <name type="scientific">Lophium mytilinum</name>
    <dbReference type="NCBI Taxonomy" id="390894"/>
    <lineage>
        <taxon>Eukaryota</taxon>
        <taxon>Fungi</taxon>
        <taxon>Dikarya</taxon>
        <taxon>Ascomycota</taxon>
        <taxon>Pezizomycotina</taxon>
        <taxon>Dothideomycetes</taxon>
        <taxon>Pleosporomycetidae</taxon>
        <taxon>Mytilinidiales</taxon>
        <taxon>Mytilinidiaceae</taxon>
        <taxon>Lophium</taxon>
    </lineage>
</organism>
<reference evidence="2" key="1">
    <citation type="journal article" date="2020" name="Stud. Mycol.">
        <title>101 Dothideomycetes genomes: a test case for predicting lifestyles and emergence of pathogens.</title>
        <authorList>
            <person name="Haridas S."/>
            <person name="Albert R."/>
            <person name="Binder M."/>
            <person name="Bloem J."/>
            <person name="Labutti K."/>
            <person name="Salamov A."/>
            <person name="Andreopoulos B."/>
            <person name="Baker S."/>
            <person name="Barry K."/>
            <person name="Bills G."/>
            <person name="Bluhm B."/>
            <person name="Cannon C."/>
            <person name="Castanera R."/>
            <person name="Culley D."/>
            <person name="Daum C."/>
            <person name="Ezra D."/>
            <person name="Gonzalez J."/>
            <person name="Henrissat B."/>
            <person name="Kuo A."/>
            <person name="Liang C."/>
            <person name="Lipzen A."/>
            <person name="Lutzoni F."/>
            <person name="Magnuson J."/>
            <person name="Mondo S."/>
            <person name="Nolan M."/>
            <person name="Ohm R."/>
            <person name="Pangilinan J."/>
            <person name="Park H.-J."/>
            <person name="Ramirez L."/>
            <person name="Alfaro M."/>
            <person name="Sun H."/>
            <person name="Tritt A."/>
            <person name="Yoshinaga Y."/>
            <person name="Zwiers L.-H."/>
            <person name="Turgeon B."/>
            <person name="Goodwin S."/>
            <person name="Spatafora J."/>
            <person name="Crous P."/>
            <person name="Grigoriev I."/>
        </authorList>
    </citation>
    <scope>NUCLEOTIDE SEQUENCE</scope>
    <source>
        <strain evidence="2">CBS 269.34</strain>
    </source>
</reference>
<feature type="region of interest" description="Disordered" evidence="1">
    <location>
        <begin position="216"/>
        <end position="270"/>
    </location>
</feature>
<keyword evidence="3" id="KW-1185">Reference proteome</keyword>
<protein>
    <recommendedName>
        <fullName evidence="4">C2H2-type domain-containing protein</fullName>
    </recommendedName>
</protein>
<proteinExistence type="predicted"/>
<dbReference type="Proteomes" id="UP000799750">
    <property type="component" value="Unassembled WGS sequence"/>
</dbReference>
<feature type="region of interest" description="Disordered" evidence="1">
    <location>
        <begin position="317"/>
        <end position="366"/>
    </location>
</feature>
<sequence>MPIWNLFSKGKKKKLEAEVLFQVALQREQAAAQHEQAIEVERQYRLEEAALAKQRLQREEEDYRRQQEFAEQNRRYTRAFPAPLRSMENRARARQELRRQQEEHQHRLTAEQEKELLKQMAREHKIIRGEQAEIKARQGQNSPKQFQYESFTHDNRDTKNIVAEAKSKGGYYNIPANLEVLDPVRSEPQLQMRVRAAEKSDFNSLGSNATRAVATAHFSSRSVPEDVKEPNAEEIYPEENSGTENLENSNTSDGEDSSYSGTSSSPTRNNALLVSQVEEKRQALLDRLMEYFYSTFDPSARGFKSYTGPNSLGNSGASGIGNGANKHSSEATGSHRAVDNDSLSHKGDAGDDSNDGPPRGGKLRKNWSGSVKRLACPYFKHNPRRYQDITSCPGPGWSSVPRLKEHLYRRHASPIHCPRCYQHFEHTMELKDHQRASEGCDVRTKTAIEGFDKEQETRLRSKKRSAVSRSEEDKWREVYIILFPDEDESNIPTPCKHPQSCSLGQHIITK</sequence>
<dbReference type="AlphaFoldDB" id="A0A6A6QSD8"/>